<dbReference type="STRING" id="2020962.A0A2N1JB12"/>
<reference evidence="8 9" key="1">
    <citation type="submission" date="2017-10" db="EMBL/GenBank/DDBJ databases">
        <title>A novel species of cold-tolerant Malassezia isolated from bats.</title>
        <authorList>
            <person name="Lorch J.M."/>
            <person name="Palmer J.M."/>
            <person name="Vanderwolf K.J."/>
            <person name="Schmidt K.Z."/>
            <person name="Verant M.L."/>
            <person name="Weller T.J."/>
            <person name="Blehert D.S."/>
        </authorList>
    </citation>
    <scope>NUCLEOTIDE SEQUENCE [LARGE SCALE GENOMIC DNA]</scope>
    <source>
        <strain evidence="8 9">NWHC:44797-103</strain>
    </source>
</reference>
<dbReference type="PANTHER" id="PTHR12596">
    <property type="entry name" value="EXPORTIN 4,7-RELATED"/>
    <property type="match status" value="1"/>
</dbReference>
<dbReference type="OrthoDB" id="5548448at2759"/>
<evidence type="ECO:0000256" key="4">
    <source>
        <dbReference type="ARBA" id="ARBA00022448"/>
    </source>
</evidence>
<proteinExistence type="inferred from homology"/>
<evidence type="ECO:0000256" key="7">
    <source>
        <dbReference type="ARBA" id="ARBA00023242"/>
    </source>
</evidence>
<keyword evidence="6" id="KW-0653">Protein transport</keyword>
<keyword evidence="9" id="KW-1185">Reference proteome</keyword>
<dbReference type="GO" id="GO:0005049">
    <property type="term" value="F:nuclear export signal receptor activity"/>
    <property type="evidence" value="ECO:0007669"/>
    <property type="project" value="InterPro"/>
</dbReference>
<keyword evidence="5" id="KW-0963">Cytoplasm</keyword>
<evidence type="ECO:0000256" key="6">
    <source>
        <dbReference type="ARBA" id="ARBA00022927"/>
    </source>
</evidence>
<dbReference type="GO" id="GO:0006611">
    <property type="term" value="P:protein export from nucleus"/>
    <property type="evidence" value="ECO:0007669"/>
    <property type="project" value="TreeGrafter"/>
</dbReference>
<name>A0A2N1JB12_9BASI</name>
<dbReference type="PANTHER" id="PTHR12596:SF1">
    <property type="entry name" value="EXPORTIN-4"/>
    <property type="match status" value="1"/>
</dbReference>
<evidence type="ECO:0000313" key="8">
    <source>
        <dbReference type="EMBL" id="PKI83737.1"/>
    </source>
</evidence>
<dbReference type="EMBL" id="KZ454991">
    <property type="protein sequence ID" value="PKI83737.1"/>
    <property type="molecule type" value="Genomic_DNA"/>
</dbReference>
<evidence type="ECO:0000313" key="9">
    <source>
        <dbReference type="Proteomes" id="UP000232875"/>
    </source>
</evidence>
<evidence type="ECO:0000256" key="5">
    <source>
        <dbReference type="ARBA" id="ARBA00022490"/>
    </source>
</evidence>
<dbReference type="Proteomes" id="UP000232875">
    <property type="component" value="Unassembled WGS sequence"/>
</dbReference>
<comment type="subcellular location">
    <subcellularLocation>
        <location evidence="2">Cytoplasm</location>
    </subcellularLocation>
    <subcellularLocation>
        <location evidence="1">Nucleus</location>
    </subcellularLocation>
</comment>
<dbReference type="GO" id="GO:0005737">
    <property type="term" value="C:cytoplasm"/>
    <property type="evidence" value="ECO:0007669"/>
    <property type="project" value="UniProtKB-SubCell"/>
</dbReference>
<keyword evidence="4" id="KW-0813">Transport</keyword>
<dbReference type="AlphaFoldDB" id="A0A2N1JB12"/>
<protein>
    <submittedName>
        <fullName evidence="8">Uncharacterized protein</fullName>
    </submittedName>
</protein>
<keyword evidence="7" id="KW-0539">Nucleus</keyword>
<gene>
    <name evidence="8" type="ORF">MVES_002308</name>
</gene>
<evidence type="ECO:0000256" key="2">
    <source>
        <dbReference type="ARBA" id="ARBA00004496"/>
    </source>
</evidence>
<accession>A0A2N1JB12</accession>
<evidence type="ECO:0000256" key="3">
    <source>
        <dbReference type="ARBA" id="ARBA00009466"/>
    </source>
</evidence>
<organism evidence="8 9">
    <name type="scientific">Malassezia vespertilionis</name>
    <dbReference type="NCBI Taxonomy" id="2020962"/>
    <lineage>
        <taxon>Eukaryota</taxon>
        <taxon>Fungi</taxon>
        <taxon>Dikarya</taxon>
        <taxon>Basidiomycota</taxon>
        <taxon>Ustilaginomycotina</taxon>
        <taxon>Malasseziomycetes</taxon>
        <taxon>Malasseziales</taxon>
        <taxon>Malasseziaceae</taxon>
        <taxon>Malassezia</taxon>
    </lineage>
</organism>
<evidence type="ECO:0000256" key="1">
    <source>
        <dbReference type="ARBA" id="ARBA00004123"/>
    </source>
</evidence>
<dbReference type="InterPro" id="IPR044189">
    <property type="entry name" value="XPO4/7-like"/>
</dbReference>
<dbReference type="GO" id="GO:0005643">
    <property type="term" value="C:nuclear pore"/>
    <property type="evidence" value="ECO:0007669"/>
    <property type="project" value="TreeGrafter"/>
</dbReference>
<comment type="similarity">
    <text evidence="3">Belongs to the exportin family.</text>
</comment>
<sequence>MSEALDALVGPTAARGATYADVCRACAQLGEASAEAREAATATLLAFAQSDSLVDDAAYIVGRTRDGVRIAGICEDADVLLILAQHTTFLLAACVDDPSLAPLGLELAMAIADELDAGATSNAEIIPLGLSMDAHLWCHAIAQLHIIPQLLPAVLRVVYQAHVSNALHTLALAANASRALLGWHFAAVPALPEHATPAEVMEAVRHPSPHQATMPAAIADIYFAQELSVVLVAAAHSATKAADVPQDAWAAHAAVRHVHEAIQQLLLQEPPAQGEGAWLARQSALATALHAYVDHVTQRPARTLVVEDLETLRLLAQVYQSITSGDSGRALLREQPQALLLALARMTEASFYASFVLVPAADDESLAASADAAVNEVLALWRTLLGTFGAEDAVQDAVKEHLRDHVVLAYLQGRLHAATRSAQMDDVDEAETGDAELYAEQLSLYAALARSCLAEVVAAIYTSLDPVQAQLHGPSVPDATWEQLHWLALIAAAVLADPPENEQLQLPASVLQSPPAAQDTIVRIIHTLSLVLLPALLPHGPTDALPASPLALASLLAFCARWVPVYLFPSDATSSLVLATVFASTESEKILDTLLDCVQLAFSVWRFDQDVLLAAAALVESFARTPGAMRVLLARDAMQTLVKHTLSTLEQLPDATHAPILRACIRCVDCTRDGIVAAHDARAAYYPHILDAVHARIHAAMHAPRAASLSPAVHSALGLVRALAQSADPYVSRTVHEHLVATLPSVVALAQTHTEVMLASMQAMHAVLEAQAEMDAPELHAQVAQCVYALVQVVRPELGDEELAAALFQLLHALAEMVDTTQPVDHGAEYAEPATVCVDVLGQAAPQLTLELLAVPLVREAVVDAVTTLLLKTSAALVKASGTCLSTLSVLALLDAHNLRAAPLGERGSSALHVALCAVVFFFSTADTLIETKLAAVPPAFSMLAAHIPYLEDVVPPAEAQTMLDTMACSLLHILLLRPLHAPSLVPILLVLRTLTLARVQAAWLGGEASFMQSIAHYCANAVPRADTQRSQLFAHAAQHLFQCILASHIAPQSNAPPALAARLMVNEEQRAAIRLCRDLRPFLLQTHGVLCMR</sequence>